<reference evidence="1 2" key="1">
    <citation type="submission" date="2018-05" db="EMBL/GenBank/DDBJ databases">
        <title>Abyssibacter profundi OUC007T gen. nov., sp. nov, a marine bacterium isolated from seawater of the Mariana Trench.</title>
        <authorList>
            <person name="Zhou S."/>
        </authorList>
    </citation>
    <scope>NUCLEOTIDE SEQUENCE [LARGE SCALE GENOMIC DNA]</scope>
    <source>
        <strain evidence="1 2">OUC007</strain>
    </source>
</reference>
<evidence type="ECO:0000313" key="1">
    <source>
        <dbReference type="EMBL" id="PWN56184.1"/>
    </source>
</evidence>
<organism evidence="1 2">
    <name type="scientific">Abyssibacter profundi</name>
    <dbReference type="NCBI Taxonomy" id="2182787"/>
    <lineage>
        <taxon>Bacteria</taxon>
        <taxon>Pseudomonadati</taxon>
        <taxon>Pseudomonadota</taxon>
        <taxon>Gammaproteobacteria</taxon>
        <taxon>Chromatiales</taxon>
        <taxon>Oceanococcaceae</taxon>
        <taxon>Abyssibacter</taxon>
    </lineage>
</organism>
<dbReference type="EMBL" id="QEQK01000006">
    <property type="protein sequence ID" value="PWN56184.1"/>
    <property type="molecule type" value="Genomic_DNA"/>
</dbReference>
<evidence type="ECO:0000313" key="2">
    <source>
        <dbReference type="Proteomes" id="UP000251800"/>
    </source>
</evidence>
<comment type="caution">
    <text evidence="1">The sequence shown here is derived from an EMBL/GenBank/DDBJ whole genome shotgun (WGS) entry which is preliminary data.</text>
</comment>
<dbReference type="RefSeq" id="WP_109719955.1">
    <property type="nucleotide sequence ID" value="NZ_QEQK01000006.1"/>
</dbReference>
<sequence>MIGQPLFSIEPHSAGAFRARMARRLLQAQGLHAAADTLRRAYNNRRAAQEQLFCVLVDGRAINTYAASRAEAQLKYPAATGIVPVTQAGSNE</sequence>
<dbReference type="Proteomes" id="UP000251800">
    <property type="component" value="Unassembled WGS sequence"/>
</dbReference>
<name>A0A363UL98_9GAMM</name>
<keyword evidence="2" id="KW-1185">Reference proteome</keyword>
<gene>
    <name evidence="1" type="ORF">DEH80_07880</name>
</gene>
<proteinExistence type="predicted"/>
<accession>A0A363UL98</accession>
<protein>
    <submittedName>
        <fullName evidence="1">Uncharacterized protein</fullName>
    </submittedName>
</protein>
<dbReference type="AlphaFoldDB" id="A0A363UL98"/>